<proteinExistence type="predicted"/>
<dbReference type="AlphaFoldDB" id="S4NUR7"/>
<evidence type="ECO:0000313" key="2">
    <source>
        <dbReference type="EMBL" id="JAA82496.1"/>
    </source>
</evidence>
<organism evidence="2">
    <name type="scientific">Pararge aegeria</name>
    <name type="common">speckled wood butterfly</name>
    <dbReference type="NCBI Taxonomy" id="116150"/>
    <lineage>
        <taxon>Eukaryota</taxon>
        <taxon>Metazoa</taxon>
        <taxon>Ecdysozoa</taxon>
        <taxon>Arthropoda</taxon>
        <taxon>Hexapoda</taxon>
        <taxon>Insecta</taxon>
        <taxon>Pterygota</taxon>
        <taxon>Neoptera</taxon>
        <taxon>Endopterygota</taxon>
        <taxon>Lepidoptera</taxon>
        <taxon>Glossata</taxon>
        <taxon>Ditrysia</taxon>
        <taxon>Papilionoidea</taxon>
        <taxon>Nymphalidae</taxon>
        <taxon>Satyrinae</taxon>
        <taxon>Satyrini</taxon>
        <taxon>Parargina</taxon>
        <taxon>Pararge</taxon>
    </lineage>
</organism>
<feature type="non-terminal residue" evidence="2">
    <location>
        <position position="69"/>
    </location>
</feature>
<feature type="transmembrane region" description="Helical" evidence="1">
    <location>
        <begin position="17"/>
        <end position="37"/>
    </location>
</feature>
<evidence type="ECO:0000256" key="1">
    <source>
        <dbReference type="SAM" id="Phobius"/>
    </source>
</evidence>
<feature type="non-terminal residue" evidence="2">
    <location>
        <position position="1"/>
    </location>
</feature>
<sequence length="69" mass="7822">SVVFSCPLSNILEMSCSISWCLYLSSVSYLILVSIISETKVKLLSFRGFKSTKPLLSTIKQIFPWFNNL</sequence>
<reference evidence="2" key="2">
    <citation type="submission" date="2013-05" db="EMBL/GenBank/DDBJ databases">
        <authorList>
            <person name="Carter J.-M."/>
            <person name="Baker S.C."/>
            <person name="Pink R."/>
            <person name="Carter D.R.F."/>
            <person name="Collins A."/>
            <person name="Tomlin J."/>
            <person name="Gibbs M."/>
            <person name="Breuker C.J."/>
        </authorList>
    </citation>
    <scope>NUCLEOTIDE SEQUENCE</scope>
    <source>
        <tissue evidence="2">Ovary</tissue>
    </source>
</reference>
<keyword evidence="1" id="KW-0812">Transmembrane</keyword>
<accession>S4NUR7</accession>
<name>S4NUR7_9NEOP</name>
<dbReference type="EMBL" id="GAIX01010064">
    <property type="protein sequence ID" value="JAA82496.1"/>
    <property type="molecule type" value="Transcribed_RNA"/>
</dbReference>
<keyword evidence="1" id="KW-1133">Transmembrane helix</keyword>
<reference evidence="2" key="1">
    <citation type="journal article" date="2013" name="BMC Genomics">
        <title>Unscrambling butterfly oogenesis.</title>
        <authorList>
            <person name="Carter J.M."/>
            <person name="Baker S.C."/>
            <person name="Pink R."/>
            <person name="Carter D.R."/>
            <person name="Collins A."/>
            <person name="Tomlin J."/>
            <person name="Gibbs M."/>
            <person name="Breuker C.J."/>
        </authorList>
    </citation>
    <scope>NUCLEOTIDE SEQUENCE</scope>
    <source>
        <tissue evidence="2">Ovary</tissue>
    </source>
</reference>
<keyword evidence="1" id="KW-0472">Membrane</keyword>
<protein>
    <submittedName>
        <fullName evidence="2">Uncharacterized protein</fullName>
    </submittedName>
</protein>